<accession>A0A6C0D6T4</accession>
<organism evidence="1">
    <name type="scientific">viral metagenome</name>
    <dbReference type="NCBI Taxonomy" id="1070528"/>
    <lineage>
        <taxon>unclassified sequences</taxon>
        <taxon>metagenomes</taxon>
        <taxon>organismal metagenomes</taxon>
    </lineage>
</organism>
<evidence type="ECO:0000313" key="1">
    <source>
        <dbReference type="EMBL" id="QHT12241.1"/>
    </source>
</evidence>
<dbReference type="EMBL" id="MN739542">
    <property type="protein sequence ID" value="QHT12241.1"/>
    <property type="molecule type" value="Genomic_DNA"/>
</dbReference>
<protein>
    <submittedName>
        <fullName evidence="1">Uncharacterized protein</fullName>
    </submittedName>
</protein>
<name>A0A6C0D6T4_9ZZZZ</name>
<sequence>MSLTQKEDVASLIRNYVHYDNLASQFWKQTQNARAVRDDYEKRVIEELKKNNMENAIIQIVGGKLKIVEEKHASPLTFKSLEESLHDYYSSKKKVDETSDVVKYVKGARTFETNMKLKKIPQLPPQPGPKV</sequence>
<proteinExistence type="predicted"/>
<dbReference type="AlphaFoldDB" id="A0A6C0D6T4"/>
<reference evidence="1" key="1">
    <citation type="journal article" date="2020" name="Nature">
        <title>Giant virus diversity and host interactions through global metagenomics.</title>
        <authorList>
            <person name="Schulz F."/>
            <person name="Roux S."/>
            <person name="Paez-Espino D."/>
            <person name="Jungbluth S."/>
            <person name="Walsh D.A."/>
            <person name="Denef V.J."/>
            <person name="McMahon K.D."/>
            <person name="Konstantinidis K.T."/>
            <person name="Eloe-Fadrosh E.A."/>
            <person name="Kyrpides N.C."/>
            <person name="Woyke T."/>
        </authorList>
    </citation>
    <scope>NUCLEOTIDE SEQUENCE</scope>
    <source>
        <strain evidence="1">GVMAG-M-3300023174-129</strain>
    </source>
</reference>